<keyword evidence="4" id="KW-1185">Reference proteome</keyword>
<name>A0A815T9F8_9BILA</name>
<organism evidence="3 4">
    <name type="scientific">Adineta steineri</name>
    <dbReference type="NCBI Taxonomy" id="433720"/>
    <lineage>
        <taxon>Eukaryota</taxon>
        <taxon>Metazoa</taxon>
        <taxon>Spiralia</taxon>
        <taxon>Gnathifera</taxon>
        <taxon>Rotifera</taxon>
        <taxon>Eurotatoria</taxon>
        <taxon>Bdelloidea</taxon>
        <taxon>Adinetida</taxon>
        <taxon>Adinetidae</taxon>
        <taxon>Adineta</taxon>
    </lineage>
</organism>
<gene>
    <name evidence="3" type="ORF">QVE165_LOCUS43446</name>
</gene>
<evidence type="ECO:0000313" key="3">
    <source>
        <dbReference type="EMBL" id="CAF1500058.1"/>
    </source>
</evidence>
<feature type="compositionally biased region" description="Polar residues" evidence="1">
    <location>
        <begin position="59"/>
        <end position="83"/>
    </location>
</feature>
<dbReference type="EMBL" id="CAJNOM010000558">
    <property type="protein sequence ID" value="CAF1500058.1"/>
    <property type="molecule type" value="Genomic_DNA"/>
</dbReference>
<keyword evidence="2" id="KW-0732">Signal</keyword>
<reference evidence="3" key="1">
    <citation type="submission" date="2021-02" db="EMBL/GenBank/DDBJ databases">
        <authorList>
            <person name="Nowell W R."/>
        </authorList>
    </citation>
    <scope>NUCLEOTIDE SEQUENCE</scope>
</reference>
<feature type="chain" id="PRO_5032443867" evidence="2">
    <location>
        <begin position="19"/>
        <end position="301"/>
    </location>
</feature>
<protein>
    <submittedName>
        <fullName evidence="3">Uncharacterized protein</fullName>
    </submittedName>
</protein>
<proteinExistence type="predicted"/>
<dbReference type="OrthoDB" id="10014141at2759"/>
<comment type="caution">
    <text evidence="3">The sequence shown here is derived from an EMBL/GenBank/DDBJ whole genome shotgun (WGS) entry which is preliminary data.</text>
</comment>
<dbReference type="Proteomes" id="UP000663832">
    <property type="component" value="Unassembled WGS sequence"/>
</dbReference>
<feature type="region of interest" description="Disordered" evidence="1">
    <location>
        <begin position="59"/>
        <end position="99"/>
    </location>
</feature>
<feature type="signal peptide" evidence="2">
    <location>
        <begin position="1"/>
        <end position="18"/>
    </location>
</feature>
<sequence>MMVRIFIFITLVLVYVSCQQSEDTATVTIDLNTSQSWYEETTDQSLLELSTNIDVTNSWQQQTTEQPSLDLSTDGDNSTESWENSTNVTTQQTTTISTTTCSPSITPDMLEIVKKEIIDSIYVAISSEITSKLEAMEERLSTLTCSSNQPSTPIELDWQIYENLRIPLNGWLRVFDQPYSHKTRIDDLNQIAGICHKHVLVAATYNQSISLAAVGPASILTLNTTWNVPQQFGQVYWYRTSGKSFGFSPTVTIRQTSADNADLDSPLRLSWLLDQNMGGYRSGSTRSLAENSLWHKVIYCN</sequence>
<evidence type="ECO:0000256" key="1">
    <source>
        <dbReference type="SAM" id="MobiDB-lite"/>
    </source>
</evidence>
<evidence type="ECO:0000313" key="4">
    <source>
        <dbReference type="Proteomes" id="UP000663832"/>
    </source>
</evidence>
<dbReference type="AlphaFoldDB" id="A0A815T9F8"/>
<accession>A0A815T9F8</accession>
<evidence type="ECO:0000256" key="2">
    <source>
        <dbReference type="SAM" id="SignalP"/>
    </source>
</evidence>
<feature type="compositionally biased region" description="Low complexity" evidence="1">
    <location>
        <begin position="84"/>
        <end position="99"/>
    </location>
</feature>